<keyword evidence="9" id="KW-1185">Reference proteome</keyword>
<feature type="region of interest" description="Disordered" evidence="5">
    <location>
        <begin position="168"/>
        <end position="209"/>
    </location>
</feature>
<dbReference type="EMBL" id="KV417563">
    <property type="protein sequence ID" value="KZP19519.1"/>
    <property type="molecule type" value="Genomic_DNA"/>
</dbReference>
<evidence type="ECO:0000256" key="1">
    <source>
        <dbReference type="ARBA" id="ARBA00004167"/>
    </source>
</evidence>
<gene>
    <name evidence="8" type="ORF">FIBSPDRAFT_932816</name>
</gene>
<dbReference type="Proteomes" id="UP000076532">
    <property type="component" value="Unassembled WGS sequence"/>
</dbReference>
<feature type="signal peptide" evidence="7">
    <location>
        <begin position="1"/>
        <end position="22"/>
    </location>
</feature>
<comment type="subcellular location">
    <subcellularLocation>
        <location evidence="1">Membrane</location>
        <topology evidence="1">Single-pass membrane protein</topology>
    </subcellularLocation>
</comment>
<feature type="transmembrane region" description="Helical" evidence="6">
    <location>
        <begin position="215"/>
        <end position="238"/>
    </location>
</feature>
<keyword evidence="7" id="KW-0732">Signal</keyword>
<evidence type="ECO:0000256" key="5">
    <source>
        <dbReference type="SAM" id="MobiDB-lite"/>
    </source>
</evidence>
<dbReference type="GO" id="GO:0071944">
    <property type="term" value="C:cell periphery"/>
    <property type="evidence" value="ECO:0007669"/>
    <property type="project" value="UniProtKB-ARBA"/>
</dbReference>
<dbReference type="OrthoDB" id="2526171at2759"/>
<dbReference type="AlphaFoldDB" id="A0A166I402"/>
<evidence type="ECO:0000313" key="9">
    <source>
        <dbReference type="Proteomes" id="UP000076532"/>
    </source>
</evidence>
<keyword evidence="3 6" id="KW-1133">Transmembrane helix</keyword>
<feature type="chain" id="PRO_5007874985" description="Mid2 domain-containing protein" evidence="7">
    <location>
        <begin position="23"/>
        <end position="319"/>
    </location>
</feature>
<keyword evidence="2 6" id="KW-0812">Transmembrane</keyword>
<keyword evidence="4 6" id="KW-0472">Membrane</keyword>
<feature type="region of interest" description="Disordered" evidence="5">
    <location>
        <begin position="247"/>
        <end position="319"/>
    </location>
</feature>
<name>A0A166I402_9AGAM</name>
<dbReference type="GO" id="GO:0016020">
    <property type="term" value="C:membrane"/>
    <property type="evidence" value="ECO:0007669"/>
    <property type="project" value="UniProtKB-SubCell"/>
</dbReference>
<feature type="compositionally biased region" description="Low complexity" evidence="5">
    <location>
        <begin position="168"/>
        <end position="201"/>
    </location>
</feature>
<feature type="compositionally biased region" description="Polar residues" evidence="5">
    <location>
        <begin position="284"/>
        <end position="303"/>
    </location>
</feature>
<dbReference type="STRING" id="436010.A0A166I402"/>
<dbReference type="PANTHER" id="PTHR15549:SF26">
    <property type="entry name" value="AXIAL BUDDING PATTERN PROTEIN 2-RELATED"/>
    <property type="match status" value="1"/>
</dbReference>
<reference evidence="8 9" key="1">
    <citation type="journal article" date="2016" name="Mol. Biol. Evol.">
        <title>Comparative Genomics of Early-Diverging Mushroom-Forming Fungi Provides Insights into the Origins of Lignocellulose Decay Capabilities.</title>
        <authorList>
            <person name="Nagy L.G."/>
            <person name="Riley R."/>
            <person name="Tritt A."/>
            <person name="Adam C."/>
            <person name="Daum C."/>
            <person name="Floudas D."/>
            <person name="Sun H."/>
            <person name="Yadav J.S."/>
            <person name="Pangilinan J."/>
            <person name="Larsson K.H."/>
            <person name="Matsuura K."/>
            <person name="Barry K."/>
            <person name="Labutti K."/>
            <person name="Kuo R."/>
            <person name="Ohm R.A."/>
            <person name="Bhattacharya S.S."/>
            <person name="Shirouzu T."/>
            <person name="Yoshinaga Y."/>
            <person name="Martin F.M."/>
            <person name="Grigoriev I.V."/>
            <person name="Hibbett D.S."/>
        </authorList>
    </citation>
    <scope>NUCLEOTIDE SEQUENCE [LARGE SCALE GENOMIC DNA]</scope>
    <source>
        <strain evidence="8 9">CBS 109695</strain>
    </source>
</reference>
<dbReference type="PANTHER" id="PTHR15549">
    <property type="entry name" value="PAIRED IMMUNOGLOBULIN-LIKE TYPE 2 RECEPTOR"/>
    <property type="match status" value="1"/>
</dbReference>
<dbReference type="InterPro" id="IPR051694">
    <property type="entry name" value="Immunoregulatory_rcpt-like"/>
</dbReference>
<dbReference type="Gene3D" id="1.20.5.510">
    <property type="entry name" value="Single helix bin"/>
    <property type="match status" value="1"/>
</dbReference>
<evidence type="ECO:0008006" key="10">
    <source>
        <dbReference type="Google" id="ProtNLM"/>
    </source>
</evidence>
<protein>
    <recommendedName>
        <fullName evidence="10">Mid2 domain-containing protein</fullName>
    </recommendedName>
</protein>
<evidence type="ECO:0000256" key="7">
    <source>
        <dbReference type="SAM" id="SignalP"/>
    </source>
</evidence>
<evidence type="ECO:0000256" key="4">
    <source>
        <dbReference type="ARBA" id="ARBA00023136"/>
    </source>
</evidence>
<evidence type="ECO:0000256" key="2">
    <source>
        <dbReference type="ARBA" id="ARBA00022692"/>
    </source>
</evidence>
<feature type="compositionally biased region" description="Polar residues" evidence="5">
    <location>
        <begin position="260"/>
        <end position="275"/>
    </location>
</feature>
<evidence type="ECO:0000256" key="3">
    <source>
        <dbReference type="ARBA" id="ARBA00022989"/>
    </source>
</evidence>
<sequence>MSSWTILALALGFLLAVEPAQSQSTINCLSDYKWMDNSLGQNPCLMANLAWGACGDPTVPADDYLDPLASTPAAAAGFYYPGPTKDEVGTCICNTITYSFFSACSICQNGTSNTWVDYVKNCKNVSIGISTYPLPVPDNTAFPAWAYLNVTGGFNAAAAQAAIAGPESTPIPTSTSASSSTSTITATGTGSSSSPSTSAAGNQSLTSHKSSNTGAIAGGVIGGLAFVAALAGLAVYLLRRRAQSHTAPSDSYYGAVPQKSLPSMSENSYAQQQQPLARPYDPSDPSTFPESLPTPTIQTTSSGFAAHEQPGAYRGVAEV</sequence>
<evidence type="ECO:0000256" key="6">
    <source>
        <dbReference type="SAM" id="Phobius"/>
    </source>
</evidence>
<organism evidence="8 9">
    <name type="scientific">Athelia psychrophila</name>
    <dbReference type="NCBI Taxonomy" id="1759441"/>
    <lineage>
        <taxon>Eukaryota</taxon>
        <taxon>Fungi</taxon>
        <taxon>Dikarya</taxon>
        <taxon>Basidiomycota</taxon>
        <taxon>Agaricomycotina</taxon>
        <taxon>Agaricomycetes</taxon>
        <taxon>Agaricomycetidae</taxon>
        <taxon>Atheliales</taxon>
        <taxon>Atheliaceae</taxon>
        <taxon>Athelia</taxon>
    </lineage>
</organism>
<accession>A0A166I402</accession>
<proteinExistence type="predicted"/>
<evidence type="ECO:0000313" key="8">
    <source>
        <dbReference type="EMBL" id="KZP19519.1"/>
    </source>
</evidence>